<evidence type="ECO:0000256" key="7">
    <source>
        <dbReference type="ARBA" id="ARBA00022840"/>
    </source>
</evidence>
<dbReference type="PANTHER" id="PTHR24421:SF10">
    <property type="entry name" value="NITRATE_NITRITE SENSOR PROTEIN NARQ"/>
    <property type="match status" value="1"/>
</dbReference>
<feature type="transmembrane region" description="Helical" evidence="10">
    <location>
        <begin position="699"/>
        <end position="721"/>
    </location>
</feature>
<dbReference type="EC" id="2.7.13.3" evidence="2"/>
<gene>
    <name evidence="14" type="ORF">G1C95_0336</name>
</gene>
<accession>A0A7Y0HRQ9</accession>
<feature type="domain" description="DUF7134" evidence="13">
    <location>
        <begin position="525"/>
        <end position="662"/>
    </location>
</feature>
<keyword evidence="7" id="KW-0067">ATP-binding</keyword>
<protein>
    <recommendedName>
        <fullName evidence="2">histidine kinase</fullName>
        <ecNumber evidence="2">2.7.13.3</ecNumber>
    </recommendedName>
</protein>
<dbReference type="InterPro" id="IPR050482">
    <property type="entry name" value="Sensor_HK_TwoCompSys"/>
</dbReference>
<evidence type="ECO:0000256" key="6">
    <source>
        <dbReference type="ARBA" id="ARBA00022777"/>
    </source>
</evidence>
<dbReference type="InterPro" id="IPR011712">
    <property type="entry name" value="Sig_transdc_His_kin_sub3_dim/P"/>
</dbReference>
<keyword evidence="10" id="KW-0472">Membrane</keyword>
<dbReference type="Gene3D" id="1.20.5.1930">
    <property type="match status" value="1"/>
</dbReference>
<keyword evidence="3" id="KW-0597">Phosphoprotein</keyword>
<keyword evidence="15" id="KW-1185">Reference proteome</keyword>
<dbReference type="GO" id="GO:0046983">
    <property type="term" value="F:protein dimerization activity"/>
    <property type="evidence" value="ECO:0007669"/>
    <property type="project" value="InterPro"/>
</dbReference>
<dbReference type="Pfam" id="PF02518">
    <property type="entry name" value="HATPase_c"/>
    <property type="match status" value="1"/>
</dbReference>
<feature type="transmembrane region" description="Helical" evidence="10">
    <location>
        <begin position="20"/>
        <end position="38"/>
    </location>
</feature>
<dbReference type="GO" id="GO:0000155">
    <property type="term" value="F:phosphorelay sensor kinase activity"/>
    <property type="evidence" value="ECO:0007669"/>
    <property type="project" value="InterPro"/>
</dbReference>
<dbReference type="Gene3D" id="3.30.565.10">
    <property type="entry name" value="Histidine kinase-like ATPase, C-terminal domain"/>
    <property type="match status" value="1"/>
</dbReference>
<dbReference type="Pfam" id="PF23539">
    <property type="entry name" value="DUF7134"/>
    <property type="match status" value="2"/>
</dbReference>
<feature type="transmembrane region" description="Helical" evidence="10">
    <location>
        <begin position="571"/>
        <end position="589"/>
    </location>
</feature>
<sequence>MTKGVTWLRQLRRWMVDNPLFVDTLGMLFMALLVISSADTMTSWSGILFEQSSLSAAIWTLIVMFPLVFRRRWPQAAALAFVVLVLAQLAFGPALIVGDFFALVMVYSVIVYGNPRHTRAFIILTAAMTIIASVAIGFAVDAGPLLSSLPSPAEHICRSATGTFAMTRDCARTVITEIIGVGVAITLCVLSAIVLAFWQRARLYTLQLMREREQALLASEREEQHIAALAERARIARDMHDVVAHTLSTIIIQSDGGRYAGAHDSVVARSTMETIRNESQRALGDMNRLLTVFGWSASAGYGDIDSLVEQSRAAAGDAWTLNRRVVGIPMPQSLSDEASMAAYRLVQEALTNVRKHAGMTAGLHVDIVEHWEDHGVTIQISDDGRGSQANEDGHQPGYGLIGMRERIEAVGGSVASGPRHDARGFEVAAFLPYQSTPVAASHQSEPTASYRHPEQDSSYHYSEQTVPSFSRYPEPTAPSRSAEPATSFPIPIPLPLSAAAHALRSEPIDQPDTIHGARLNWIERLSQWTERHYLAMDVIGTLVSLAFMFALNITSPTLLSTSGAIDDSMTYVWLSEWFVSIGTILPLMFRRRFPDATALVVAGVSAFQLVFLPSVLFINMFALVALYSAVLYERRHTWKRYAIISLIISALFGAKIWSTMVPILDGSTTVSDFSLASAIYQVATGQRALFNSETLYQNWIPVLYTVMLLLCCSATIAGALWSRSRGSNALVLQAREEALRAERAKQRVLAANMERDRISANIQTEVTATLTSVDARAEAGLMMLDEAAERGEEPSSEAIVAAFEAIGRQGREALAHMRQLLRVLRETGFSDEAHLADAEHPGLQLAPAASLDEQFANASSGSSR</sequence>
<feature type="transmembrane region" description="Helical" evidence="10">
    <location>
        <begin position="120"/>
        <end position="140"/>
    </location>
</feature>
<name>A0A7Y0HRQ9_9BIFI</name>
<dbReference type="PANTHER" id="PTHR24421">
    <property type="entry name" value="NITRATE/NITRITE SENSOR PROTEIN NARX-RELATED"/>
    <property type="match status" value="1"/>
</dbReference>
<dbReference type="Pfam" id="PF07730">
    <property type="entry name" value="HisKA_3"/>
    <property type="match status" value="1"/>
</dbReference>
<evidence type="ECO:0000256" key="10">
    <source>
        <dbReference type="SAM" id="Phobius"/>
    </source>
</evidence>
<dbReference type="EMBL" id="JAAIII010000001">
    <property type="protein sequence ID" value="NMM93151.1"/>
    <property type="molecule type" value="Genomic_DNA"/>
</dbReference>
<keyword evidence="4" id="KW-0808">Transferase</keyword>
<evidence type="ECO:0000256" key="5">
    <source>
        <dbReference type="ARBA" id="ARBA00022741"/>
    </source>
</evidence>
<comment type="caution">
    <text evidence="14">The sequence shown here is derived from an EMBL/GenBank/DDBJ whole genome shotgun (WGS) entry which is preliminary data.</text>
</comment>
<keyword evidence="5" id="KW-0547">Nucleotide-binding</keyword>
<feature type="region of interest" description="Disordered" evidence="9">
    <location>
        <begin position="438"/>
        <end position="485"/>
    </location>
</feature>
<keyword evidence="10" id="KW-1133">Transmembrane helix</keyword>
<evidence type="ECO:0000256" key="9">
    <source>
        <dbReference type="SAM" id="MobiDB-lite"/>
    </source>
</evidence>
<dbReference type="Proteomes" id="UP000532194">
    <property type="component" value="Unassembled WGS sequence"/>
</dbReference>
<comment type="catalytic activity">
    <reaction evidence="1">
        <text>ATP + protein L-histidine = ADP + protein N-phospho-L-histidine.</text>
        <dbReference type="EC" id="2.7.13.3"/>
    </reaction>
</comment>
<reference evidence="14 15" key="1">
    <citation type="submission" date="2020-02" db="EMBL/GenBank/DDBJ databases">
        <title>Characterization of phylogenetic diversity of novel bifidobacterial species isolated in Czech ZOOs.</title>
        <authorList>
            <person name="Lugli G.A."/>
            <person name="Vera N.B."/>
            <person name="Ventura M."/>
        </authorList>
    </citation>
    <scope>NUCLEOTIDE SEQUENCE [LARGE SCALE GENOMIC DNA]</scope>
    <source>
        <strain evidence="14 15">DSM 109957</strain>
    </source>
</reference>
<feature type="transmembrane region" description="Helical" evidence="10">
    <location>
        <begin position="76"/>
        <end position="91"/>
    </location>
</feature>
<organism evidence="14 15">
    <name type="scientific">Bifidobacterium oedipodis</name>
    <dbReference type="NCBI Taxonomy" id="2675322"/>
    <lineage>
        <taxon>Bacteria</taxon>
        <taxon>Bacillati</taxon>
        <taxon>Actinomycetota</taxon>
        <taxon>Actinomycetes</taxon>
        <taxon>Bifidobacteriales</taxon>
        <taxon>Bifidobacteriaceae</taxon>
        <taxon>Bifidobacterium</taxon>
    </lineage>
</organism>
<evidence type="ECO:0000256" key="2">
    <source>
        <dbReference type="ARBA" id="ARBA00012438"/>
    </source>
</evidence>
<evidence type="ECO:0000259" key="12">
    <source>
        <dbReference type="Pfam" id="PF07730"/>
    </source>
</evidence>
<dbReference type="AlphaFoldDB" id="A0A7Y0HRQ9"/>
<feature type="compositionally biased region" description="Polar residues" evidence="9">
    <location>
        <begin position="458"/>
        <end position="468"/>
    </location>
</feature>
<feature type="domain" description="Histidine kinase/HSP90-like ATPase" evidence="11">
    <location>
        <begin position="341"/>
        <end position="433"/>
    </location>
</feature>
<dbReference type="SUPFAM" id="SSF55874">
    <property type="entry name" value="ATPase domain of HSP90 chaperone/DNA topoisomerase II/histidine kinase"/>
    <property type="match status" value="1"/>
</dbReference>
<keyword evidence="10" id="KW-0812">Transmembrane</keyword>
<proteinExistence type="predicted"/>
<feature type="transmembrane region" description="Helical" evidence="10">
    <location>
        <begin position="617"/>
        <end position="634"/>
    </location>
</feature>
<feature type="transmembrane region" description="Helical" evidence="10">
    <location>
        <begin position="533"/>
        <end position="551"/>
    </location>
</feature>
<dbReference type="InterPro" id="IPR036890">
    <property type="entry name" value="HATPase_C_sf"/>
</dbReference>
<keyword evidence="8" id="KW-0902">Two-component regulatory system</keyword>
<dbReference type="GO" id="GO:0016020">
    <property type="term" value="C:membrane"/>
    <property type="evidence" value="ECO:0007669"/>
    <property type="project" value="InterPro"/>
</dbReference>
<feature type="domain" description="DUF7134" evidence="13">
    <location>
        <begin position="11"/>
        <end position="134"/>
    </location>
</feature>
<evidence type="ECO:0000313" key="14">
    <source>
        <dbReference type="EMBL" id="NMM93151.1"/>
    </source>
</evidence>
<feature type="transmembrane region" description="Helical" evidence="10">
    <location>
        <begin position="178"/>
        <end position="198"/>
    </location>
</feature>
<dbReference type="InterPro" id="IPR055558">
    <property type="entry name" value="DUF7134"/>
</dbReference>
<evidence type="ECO:0000259" key="11">
    <source>
        <dbReference type="Pfam" id="PF02518"/>
    </source>
</evidence>
<evidence type="ECO:0000259" key="13">
    <source>
        <dbReference type="Pfam" id="PF23539"/>
    </source>
</evidence>
<evidence type="ECO:0000256" key="4">
    <source>
        <dbReference type="ARBA" id="ARBA00022679"/>
    </source>
</evidence>
<dbReference type="InterPro" id="IPR003594">
    <property type="entry name" value="HATPase_dom"/>
</dbReference>
<evidence type="ECO:0000256" key="3">
    <source>
        <dbReference type="ARBA" id="ARBA00022553"/>
    </source>
</evidence>
<evidence type="ECO:0000256" key="1">
    <source>
        <dbReference type="ARBA" id="ARBA00000085"/>
    </source>
</evidence>
<keyword evidence="6 14" id="KW-0418">Kinase</keyword>
<feature type="transmembrane region" description="Helical" evidence="10">
    <location>
        <begin position="641"/>
        <end position="664"/>
    </location>
</feature>
<feature type="transmembrane region" description="Helical" evidence="10">
    <location>
        <begin position="44"/>
        <end position="69"/>
    </location>
</feature>
<feature type="compositionally biased region" description="Polar residues" evidence="9">
    <location>
        <begin position="438"/>
        <end position="447"/>
    </location>
</feature>
<dbReference type="CDD" id="cd16917">
    <property type="entry name" value="HATPase_UhpB-NarQ-NarX-like"/>
    <property type="match status" value="1"/>
</dbReference>
<feature type="domain" description="Signal transduction histidine kinase subgroup 3 dimerisation and phosphoacceptor" evidence="12">
    <location>
        <begin position="231"/>
        <end position="293"/>
    </location>
</feature>
<evidence type="ECO:0000256" key="8">
    <source>
        <dbReference type="ARBA" id="ARBA00023012"/>
    </source>
</evidence>
<evidence type="ECO:0000313" key="15">
    <source>
        <dbReference type="Proteomes" id="UP000532194"/>
    </source>
</evidence>